<dbReference type="PANTHER" id="PTHR32176:SF92">
    <property type="entry name" value="XYLOSE ISOMERASE"/>
    <property type="match status" value="1"/>
</dbReference>
<dbReference type="GO" id="GO:0047372">
    <property type="term" value="F:monoacylglycerol lipase activity"/>
    <property type="evidence" value="ECO:0007669"/>
    <property type="project" value="TreeGrafter"/>
</dbReference>
<reference evidence="5 6" key="1">
    <citation type="submission" date="2019-09" db="EMBL/GenBank/DDBJ databases">
        <title>A chromosome-level genome assembly of the Chinese tupelo Nyssa sinensis.</title>
        <authorList>
            <person name="Yang X."/>
            <person name="Kang M."/>
            <person name="Yang Y."/>
            <person name="Xiong H."/>
            <person name="Wang M."/>
            <person name="Zhang Z."/>
            <person name="Wang Z."/>
            <person name="Wu H."/>
            <person name="Ma T."/>
            <person name="Liu J."/>
            <person name="Xi Z."/>
        </authorList>
    </citation>
    <scope>NUCLEOTIDE SEQUENCE [LARGE SCALE GENOMIC DNA]</scope>
    <source>
        <strain evidence="5">J267</strain>
        <tissue evidence="5">Leaf</tissue>
    </source>
</reference>
<evidence type="ECO:0000259" key="4">
    <source>
        <dbReference type="PROSITE" id="PS51635"/>
    </source>
</evidence>
<feature type="short sequence motif" description="DGA/G" evidence="3">
    <location>
        <begin position="100"/>
        <end position="102"/>
    </location>
</feature>
<proteinExistence type="inferred from homology"/>
<dbReference type="GO" id="GO:0006629">
    <property type="term" value="P:lipid metabolic process"/>
    <property type="evidence" value="ECO:0007669"/>
    <property type="project" value="UniProtKB-KW"/>
</dbReference>
<dbReference type="GO" id="GO:0004620">
    <property type="term" value="F:phospholipase activity"/>
    <property type="evidence" value="ECO:0007669"/>
    <property type="project" value="TreeGrafter"/>
</dbReference>
<dbReference type="SUPFAM" id="SSF52151">
    <property type="entry name" value="FabD/lysophospholipase-like"/>
    <property type="match status" value="1"/>
</dbReference>
<accession>A0A5J5AKZ1</accession>
<comment type="similarity">
    <text evidence="1">Belongs to the patatin family.</text>
</comment>
<keyword evidence="2" id="KW-0443">Lipid metabolism</keyword>
<dbReference type="InterPro" id="IPR002641">
    <property type="entry name" value="PNPLA_dom"/>
</dbReference>
<dbReference type="Proteomes" id="UP000325577">
    <property type="component" value="Linkage Group LG2"/>
</dbReference>
<gene>
    <name evidence="5" type="ORF">F0562_006568</name>
</gene>
<dbReference type="Gene3D" id="3.40.1090.10">
    <property type="entry name" value="Cytosolic phospholipase A2 catalytic domain"/>
    <property type="match status" value="2"/>
</dbReference>
<evidence type="ECO:0000313" key="6">
    <source>
        <dbReference type="Proteomes" id="UP000325577"/>
    </source>
</evidence>
<evidence type="ECO:0000313" key="5">
    <source>
        <dbReference type="EMBL" id="KAA8531715.1"/>
    </source>
</evidence>
<dbReference type="AlphaFoldDB" id="A0A5J5AKZ1"/>
<dbReference type="EMBL" id="CM018043">
    <property type="protein sequence ID" value="KAA8531715.1"/>
    <property type="molecule type" value="Genomic_DNA"/>
</dbReference>
<evidence type="ECO:0000256" key="2">
    <source>
        <dbReference type="ARBA" id="ARBA00023098"/>
    </source>
</evidence>
<dbReference type="PROSITE" id="PS51635">
    <property type="entry name" value="PNPLA"/>
    <property type="match status" value="1"/>
</dbReference>
<sequence>MEAIVTSSVQATTSCLQIRPPTHGKFIRILSIDGGGIRGLIPAVILEYLESQLQVRTNHLIDAQLSDICISTSAAPTYLPAHYFTNQDQQGNERQFNLIDGGVAANNPALVAISEVTKQLFEENPDFFPIKPMEYDHFLVLSIGTGSGKNENKYNAGMASKWGILTWLYNNGSTPLIDVFNQASADMVDFHLCVVFEALRSKDNYLRIQVDSLSGALASVDVATEENLNNLRRVGKELLEKKISHVNINTGRYEEVENGCTNAQALRKFAEALSEERKRQAST</sequence>
<comment type="caution">
    <text evidence="3">Lacks conserved residue(s) required for the propagation of feature annotation.</text>
</comment>
<keyword evidence="6" id="KW-1185">Reference proteome</keyword>
<feature type="domain" description="PNPLA" evidence="4">
    <location>
        <begin position="1"/>
        <end position="113"/>
    </location>
</feature>
<dbReference type="PANTHER" id="PTHR32176">
    <property type="entry name" value="XYLOSE ISOMERASE"/>
    <property type="match status" value="1"/>
</dbReference>
<dbReference type="OrthoDB" id="1658288at2759"/>
<name>A0A5J5AKZ1_9ASTE</name>
<evidence type="ECO:0000256" key="3">
    <source>
        <dbReference type="PROSITE-ProRule" id="PRU01161"/>
    </source>
</evidence>
<dbReference type="InterPro" id="IPR016035">
    <property type="entry name" value="Acyl_Trfase/lysoPLipase"/>
</dbReference>
<evidence type="ECO:0000256" key="1">
    <source>
        <dbReference type="ARBA" id="ARBA00010240"/>
    </source>
</evidence>
<protein>
    <recommendedName>
        <fullName evidence="4">PNPLA domain-containing protein</fullName>
    </recommendedName>
</protein>
<organism evidence="5 6">
    <name type="scientific">Nyssa sinensis</name>
    <dbReference type="NCBI Taxonomy" id="561372"/>
    <lineage>
        <taxon>Eukaryota</taxon>
        <taxon>Viridiplantae</taxon>
        <taxon>Streptophyta</taxon>
        <taxon>Embryophyta</taxon>
        <taxon>Tracheophyta</taxon>
        <taxon>Spermatophyta</taxon>
        <taxon>Magnoliopsida</taxon>
        <taxon>eudicotyledons</taxon>
        <taxon>Gunneridae</taxon>
        <taxon>Pentapetalae</taxon>
        <taxon>asterids</taxon>
        <taxon>Cornales</taxon>
        <taxon>Nyssaceae</taxon>
        <taxon>Nyssa</taxon>
    </lineage>
</organism>